<dbReference type="Gene3D" id="2.60.40.10">
    <property type="entry name" value="Immunoglobulins"/>
    <property type="match status" value="5"/>
</dbReference>
<sequence>MKKITFLLAFFIASLGFAQAPVGNGVDELQSLPFDPFFGYTYSQSIYYASEINANGNITSLQWYFSGAAGSTMPDNQNITVYLGHTTKTSFASTTDWEPLAGLTAVYTGGIPVNGPGWVTITFTTPFAYNGTDNLVIAVDENMANYDASSDDFYNTAVSSPRSIFFRSDSVNPDPANPPVTGSTLATVSFVPNVILQGITPACIAPTNVAVSNISTQSVQLDWDNMSSVSQFDFEYVIQPVGTGAPTTTGTAVVGNTVTDNTLQPNTSYEVYVRANCGTSGYSTWSGPVSFLTLCPAFYTAPWTYNVETAAATTNATIEDCWTTDPAVTTSAFRWNVDALGSTPSAGTGPSGAKSGTKYFYTEGTSGTTGDDAELYSPLVDVTNLNMPSLQFYYHMYGANMGELHVDVYNGTTWVNDVDLIIGQQQTAESDPWLLRIVDLSTYTGTIQVRFRGVRANGGLCDMALDDIFISEAPTCFPVTNVLVNTVTDATVGLSWTYTGPATAWNIEYGPVGFVPGTGTVVSATTNPFVVGLVTPLSPNTVYEFYVQTDCGAGDLSFITGPVSAKTLCSAFTAPWTYDVETAVANTSATIEDCWSTNPAITTSLFRWNVDAAGSTPTSGTGPSGANSGTNYFYTEGSNGATGDVAELYSASVDVSNLNTPSLQFYYHMFGSNMGELHVDVYNGTSWTNDVDVIIGQQQTAEADPWALRIVDLSTYTGTIQVRFRALKGNGSNSDMAIDDISIKEAPTCFPVTNVLVDIVTDTTVGLAWTYSGPATSWNIEYGPVGFTPGTGTVVAAGSNPYVLGSVNPLTPDTSYEFYVQTDCGAGDLSLLTGPISFKTFCSPSNAPYVYDVETAIANTASSMSDCWSSNPSSTSSLLRWDIDGNGSTPSSSTGPAGANSGAKYFYLETTSGQIGDVAELYSPLVNITPLTVPTLQFYYHMYGSSIGELHVDIFNGTSWVNDFYIISGQQQTAQSDPWALQVLSLDAFTGVIQVRFRGIKAGTLGDISLDDISIIEAPSCLPTTNVVVSNVTNTQADVSWDDMSAVSQFDFQYVIQASGTGEPTAAGIDVFGANSVTDNTLTPNTDYEVWVRADCGADFSTWTGPVYFKTECDAFTVPYFENFDAYIAGGTTNPNVPDCWTNYDGGAGSCYISSSFAYSAPRSYYMNNSSDASGDYMLISPNTISLSSGLNRTRFFARSGTSGYEVQVGTMTDKTDPTTFTLISTVALTNVHTQYVVNIPAGTNQYLVFRHGLGGTFRTIYLDDIIVEAIPTTSPTCLTAITATPDAACGNFATSLAWDHVTGADGYKLNVGTTPGGTDVYNALDLGFVTNYSFSGSYNTTYYYTVVPFNANGDATGCAEMTFTTATNGCYCTSVPTSNDGLGVSNVLIGATNYPNGDVMYADYTTTGTPENLMINTTTNLQVTFATGFVYTANIWIDFNDDYNFDSSELVSSGTSLSTNPTTLDVSFTMPATTNFGNHRMRIGTAWTGQNTPNPCYSGSYGITLDFTVNVVDNLSTSTFVNDTFKVYPNPVRDILKLEYNSEITNVKVISLLGQVVINSDINATTTQIDMSQLNAGTYLVNVTIGDIVKTVKVVKQ</sequence>
<protein>
    <submittedName>
        <fullName evidence="5">Fibronectin type III domain-containing protein</fullName>
    </submittedName>
</protein>
<dbReference type="EMBL" id="JBHUPC010000012">
    <property type="protein sequence ID" value="MFD2891440.1"/>
    <property type="molecule type" value="Genomic_DNA"/>
</dbReference>
<feature type="domain" description="MAM" evidence="3">
    <location>
        <begin position="322"/>
        <end position="478"/>
    </location>
</feature>
<dbReference type="SUPFAM" id="SSF49265">
    <property type="entry name" value="Fibronectin type III"/>
    <property type="match status" value="4"/>
</dbReference>
<dbReference type="Gene3D" id="2.60.120.200">
    <property type="match status" value="3"/>
</dbReference>
<feature type="domain" description="Fibronectin type-III" evidence="4">
    <location>
        <begin position="478"/>
        <end position="576"/>
    </location>
</feature>
<organism evidence="5 6">
    <name type="scientific">Flavobacterium chuncheonense</name>
    <dbReference type="NCBI Taxonomy" id="2026653"/>
    <lineage>
        <taxon>Bacteria</taxon>
        <taxon>Pseudomonadati</taxon>
        <taxon>Bacteroidota</taxon>
        <taxon>Flavobacteriia</taxon>
        <taxon>Flavobacteriales</taxon>
        <taxon>Flavobacteriaceae</taxon>
        <taxon>Flavobacterium</taxon>
    </lineage>
</organism>
<evidence type="ECO:0000256" key="1">
    <source>
        <dbReference type="ARBA" id="ARBA00022729"/>
    </source>
</evidence>
<evidence type="ECO:0000313" key="5">
    <source>
        <dbReference type="EMBL" id="MFD2891440.1"/>
    </source>
</evidence>
<feature type="domain" description="MAM" evidence="3">
    <location>
        <begin position="595"/>
        <end position="751"/>
    </location>
</feature>
<dbReference type="RefSeq" id="WP_379811028.1">
    <property type="nucleotide sequence ID" value="NZ_JBHUPC010000012.1"/>
</dbReference>
<dbReference type="NCBIfam" id="TIGR04183">
    <property type="entry name" value="Por_Secre_tail"/>
    <property type="match status" value="1"/>
</dbReference>
<evidence type="ECO:0000256" key="2">
    <source>
        <dbReference type="SAM" id="SignalP"/>
    </source>
</evidence>
<feature type="chain" id="PRO_5045065191" evidence="2">
    <location>
        <begin position="21"/>
        <end position="1598"/>
    </location>
</feature>
<dbReference type="CDD" id="cd06263">
    <property type="entry name" value="MAM"/>
    <property type="match status" value="2"/>
</dbReference>
<dbReference type="PROSITE" id="PS50060">
    <property type="entry name" value="MAM_2"/>
    <property type="match status" value="3"/>
</dbReference>
<dbReference type="InterPro" id="IPR013320">
    <property type="entry name" value="ConA-like_dom_sf"/>
</dbReference>
<keyword evidence="6" id="KW-1185">Reference proteome</keyword>
<feature type="signal peptide" evidence="2">
    <location>
        <begin position="1"/>
        <end position="20"/>
    </location>
</feature>
<reference evidence="6" key="1">
    <citation type="journal article" date="2019" name="Int. J. Syst. Evol. Microbiol.">
        <title>The Global Catalogue of Microorganisms (GCM) 10K type strain sequencing project: providing services to taxonomists for standard genome sequencing and annotation.</title>
        <authorList>
            <consortium name="The Broad Institute Genomics Platform"/>
            <consortium name="The Broad Institute Genome Sequencing Center for Infectious Disease"/>
            <person name="Wu L."/>
            <person name="Ma J."/>
        </authorList>
    </citation>
    <scope>NUCLEOTIDE SEQUENCE [LARGE SCALE GENOMIC DNA]</scope>
    <source>
        <strain evidence="6">KCTC 22671</strain>
    </source>
</reference>
<dbReference type="Pfam" id="PF00629">
    <property type="entry name" value="MAM"/>
    <property type="match status" value="3"/>
</dbReference>
<keyword evidence="1 2" id="KW-0732">Signal</keyword>
<dbReference type="Pfam" id="PF20009">
    <property type="entry name" value="GEVED"/>
    <property type="match status" value="1"/>
</dbReference>
<dbReference type="InterPro" id="IPR036116">
    <property type="entry name" value="FN3_sf"/>
</dbReference>
<dbReference type="Pfam" id="PF18962">
    <property type="entry name" value="Por_Secre_tail"/>
    <property type="match status" value="1"/>
</dbReference>
<feature type="domain" description="Fibronectin type-III" evidence="4">
    <location>
        <begin position="205"/>
        <end position="296"/>
    </location>
</feature>
<dbReference type="PANTHER" id="PTHR23282">
    <property type="entry name" value="APICAL ENDOSOMAL GLYCOPROTEIN PRECURSOR"/>
    <property type="match status" value="1"/>
</dbReference>
<dbReference type="InterPro" id="IPR026444">
    <property type="entry name" value="Secre_tail"/>
</dbReference>
<dbReference type="Proteomes" id="UP001597534">
    <property type="component" value="Unassembled WGS sequence"/>
</dbReference>
<dbReference type="PANTHER" id="PTHR23282:SF101">
    <property type="entry name" value="MAM DOMAIN-CONTAINING PROTEIN"/>
    <property type="match status" value="1"/>
</dbReference>
<dbReference type="InterPro" id="IPR003961">
    <property type="entry name" value="FN3_dom"/>
</dbReference>
<name>A0ABW5YKB9_9FLAO</name>
<dbReference type="Pfam" id="PF00041">
    <property type="entry name" value="fn3"/>
    <property type="match status" value="2"/>
</dbReference>
<dbReference type="CDD" id="cd00063">
    <property type="entry name" value="FN3"/>
    <property type="match status" value="4"/>
</dbReference>
<accession>A0ABW5YKB9</accession>
<comment type="caution">
    <text evidence="5">The sequence shown here is derived from an EMBL/GenBank/DDBJ whole genome shotgun (WGS) entry which is preliminary data.</text>
</comment>
<dbReference type="SMART" id="SM00060">
    <property type="entry name" value="FN3"/>
    <property type="match status" value="4"/>
</dbReference>
<dbReference type="InterPro" id="IPR013783">
    <property type="entry name" value="Ig-like_fold"/>
</dbReference>
<dbReference type="PROSITE" id="PS50853">
    <property type="entry name" value="FN3"/>
    <property type="match status" value="4"/>
</dbReference>
<proteinExistence type="predicted"/>
<feature type="domain" description="MAM" evidence="3">
    <location>
        <begin position="868"/>
        <end position="1023"/>
    </location>
</feature>
<feature type="domain" description="Fibronectin type-III" evidence="4">
    <location>
        <begin position="751"/>
        <end position="845"/>
    </location>
</feature>
<dbReference type="SMART" id="SM00137">
    <property type="entry name" value="MAM"/>
    <property type="match status" value="2"/>
</dbReference>
<evidence type="ECO:0000259" key="4">
    <source>
        <dbReference type="PROSITE" id="PS50853"/>
    </source>
</evidence>
<dbReference type="SUPFAM" id="SSF49899">
    <property type="entry name" value="Concanavalin A-like lectins/glucanases"/>
    <property type="match status" value="3"/>
</dbReference>
<dbReference type="InterPro" id="IPR051560">
    <property type="entry name" value="MAM_domain-containing"/>
</dbReference>
<evidence type="ECO:0000259" key="3">
    <source>
        <dbReference type="PROSITE" id="PS50060"/>
    </source>
</evidence>
<evidence type="ECO:0000313" key="6">
    <source>
        <dbReference type="Proteomes" id="UP001597534"/>
    </source>
</evidence>
<dbReference type="InterPro" id="IPR045474">
    <property type="entry name" value="GEVED"/>
</dbReference>
<dbReference type="InterPro" id="IPR000998">
    <property type="entry name" value="MAM_dom"/>
</dbReference>
<feature type="domain" description="Fibronectin type-III" evidence="4">
    <location>
        <begin position="1023"/>
        <end position="1114"/>
    </location>
</feature>
<gene>
    <name evidence="5" type="ORF">ACFS5J_05360</name>
</gene>